<keyword evidence="3 5" id="KW-0067">ATP-binding</keyword>
<dbReference type="EMBL" id="JAEQMG010000163">
    <property type="protein sequence ID" value="MBK6089884.1"/>
    <property type="molecule type" value="Genomic_DNA"/>
</dbReference>
<gene>
    <name evidence="5" type="ORF">JKK62_14765</name>
</gene>
<sequence length="246" mass="27266">MIEVKNFTKQYGDNTVVKDISFVAKDGAITGFIGHNGAGKSTTIKAITGVIKPTKGTILINGIDIAKDAKKAKMQFGYVSDSPDHFLRLTGLEYLNFMADIYDAPVEGRAAFIEDYAKRFGIYDSLGNTILSYSHGMRQKLMIMGALIHSPSVWILDEPLTGLDPQSAFELKQMMREHVEKGNSVFFSTHVLEVAEKLCDEICIIKHGELLYHGTLDDLKATHKSQASLENIFLELTETKDSEVTV</sequence>
<dbReference type="SMART" id="SM00382">
    <property type="entry name" value="AAA"/>
    <property type="match status" value="1"/>
</dbReference>
<dbReference type="InterPro" id="IPR003439">
    <property type="entry name" value="ABC_transporter-like_ATP-bd"/>
</dbReference>
<evidence type="ECO:0000256" key="2">
    <source>
        <dbReference type="ARBA" id="ARBA00022741"/>
    </source>
</evidence>
<dbReference type="Proteomes" id="UP000633365">
    <property type="component" value="Unassembled WGS sequence"/>
</dbReference>
<dbReference type="PANTHER" id="PTHR42939">
    <property type="entry name" value="ABC TRANSPORTER ATP-BINDING PROTEIN ALBC-RELATED"/>
    <property type="match status" value="1"/>
</dbReference>
<organism evidence="5 6">
    <name type="scientific">Ruminococcus difficilis</name>
    <dbReference type="NCBI Taxonomy" id="2763069"/>
    <lineage>
        <taxon>Bacteria</taxon>
        <taxon>Bacillati</taxon>
        <taxon>Bacillota</taxon>
        <taxon>Clostridia</taxon>
        <taxon>Eubacteriales</taxon>
        <taxon>Oscillospiraceae</taxon>
        <taxon>Ruminococcus</taxon>
    </lineage>
</organism>
<dbReference type="InterPro" id="IPR051782">
    <property type="entry name" value="ABC_Transporter_VariousFunc"/>
</dbReference>
<dbReference type="RefSeq" id="WP_201428579.1">
    <property type="nucleotide sequence ID" value="NZ_JAEQMG010000163.1"/>
</dbReference>
<dbReference type="PANTHER" id="PTHR42939:SF1">
    <property type="entry name" value="ABC TRANSPORTER ATP-BINDING PROTEIN ALBC-RELATED"/>
    <property type="match status" value="1"/>
</dbReference>
<dbReference type="CDD" id="cd03230">
    <property type="entry name" value="ABC_DR_subfamily_A"/>
    <property type="match status" value="1"/>
</dbReference>
<evidence type="ECO:0000313" key="6">
    <source>
        <dbReference type="Proteomes" id="UP000633365"/>
    </source>
</evidence>
<dbReference type="SUPFAM" id="SSF52540">
    <property type="entry name" value="P-loop containing nucleoside triphosphate hydrolases"/>
    <property type="match status" value="1"/>
</dbReference>
<accession>A0A934WTX2</accession>
<keyword evidence="1" id="KW-0813">Transport</keyword>
<evidence type="ECO:0000313" key="5">
    <source>
        <dbReference type="EMBL" id="MBK6089884.1"/>
    </source>
</evidence>
<keyword evidence="2" id="KW-0547">Nucleotide-binding</keyword>
<proteinExistence type="predicted"/>
<keyword evidence="6" id="KW-1185">Reference proteome</keyword>
<comment type="caution">
    <text evidence="5">The sequence shown here is derived from an EMBL/GenBank/DDBJ whole genome shotgun (WGS) entry which is preliminary data.</text>
</comment>
<protein>
    <submittedName>
        <fullName evidence="5">ABC transporter ATP-binding protein</fullName>
    </submittedName>
</protein>
<reference evidence="5" key="1">
    <citation type="submission" date="2021-01" db="EMBL/GenBank/DDBJ databases">
        <title>Genome public.</title>
        <authorList>
            <person name="Liu C."/>
            <person name="Sun Q."/>
        </authorList>
    </citation>
    <scope>NUCLEOTIDE SEQUENCE</scope>
    <source>
        <strain evidence="5">M6</strain>
    </source>
</reference>
<feature type="domain" description="ABC transporter" evidence="4">
    <location>
        <begin position="2"/>
        <end position="232"/>
    </location>
</feature>
<dbReference type="InterPro" id="IPR027417">
    <property type="entry name" value="P-loop_NTPase"/>
</dbReference>
<evidence type="ECO:0000256" key="1">
    <source>
        <dbReference type="ARBA" id="ARBA00022448"/>
    </source>
</evidence>
<evidence type="ECO:0000259" key="4">
    <source>
        <dbReference type="PROSITE" id="PS50893"/>
    </source>
</evidence>
<evidence type="ECO:0000256" key="3">
    <source>
        <dbReference type="ARBA" id="ARBA00022840"/>
    </source>
</evidence>
<dbReference type="AlphaFoldDB" id="A0A934WTX2"/>
<name>A0A934WTX2_9FIRM</name>
<dbReference type="InterPro" id="IPR003593">
    <property type="entry name" value="AAA+_ATPase"/>
</dbReference>
<dbReference type="GO" id="GO:0005524">
    <property type="term" value="F:ATP binding"/>
    <property type="evidence" value="ECO:0007669"/>
    <property type="project" value="UniProtKB-KW"/>
</dbReference>
<dbReference type="Pfam" id="PF00005">
    <property type="entry name" value="ABC_tran"/>
    <property type="match status" value="1"/>
</dbReference>
<dbReference type="GO" id="GO:0016887">
    <property type="term" value="F:ATP hydrolysis activity"/>
    <property type="evidence" value="ECO:0007669"/>
    <property type="project" value="InterPro"/>
</dbReference>
<dbReference type="Gene3D" id="3.40.50.300">
    <property type="entry name" value="P-loop containing nucleotide triphosphate hydrolases"/>
    <property type="match status" value="1"/>
</dbReference>
<dbReference type="PROSITE" id="PS50893">
    <property type="entry name" value="ABC_TRANSPORTER_2"/>
    <property type="match status" value="1"/>
</dbReference>